<evidence type="ECO:0000256" key="2">
    <source>
        <dbReference type="ARBA" id="ARBA00022448"/>
    </source>
</evidence>
<dbReference type="InterPro" id="IPR006037">
    <property type="entry name" value="RCK_C"/>
</dbReference>
<dbReference type="GO" id="GO:0008324">
    <property type="term" value="F:monoatomic cation transmembrane transporter activity"/>
    <property type="evidence" value="ECO:0007669"/>
    <property type="project" value="InterPro"/>
</dbReference>
<dbReference type="InterPro" id="IPR036291">
    <property type="entry name" value="NAD(P)-bd_dom_sf"/>
</dbReference>
<dbReference type="Pfam" id="PF02254">
    <property type="entry name" value="TrkA_N"/>
    <property type="match status" value="1"/>
</dbReference>
<keyword evidence="6" id="KW-0630">Potassium</keyword>
<evidence type="ECO:0000313" key="13">
    <source>
        <dbReference type="EMBL" id="TFZ83133.1"/>
    </source>
</evidence>
<accession>A0A4Z0FBF6</accession>
<dbReference type="GO" id="GO:0015297">
    <property type="term" value="F:antiporter activity"/>
    <property type="evidence" value="ECO:0007669"/>
    <property type="project" value="UniProtKB-KW"/>
</dbReference>
<dbReference type="Gene3D" id="3.30.70.1450">
    <property type="entry name" value="Regulator of K+ conductance, C-terminal domain"/>
    <property type="match status" value="1"/>
</dbReference>
<gene>
    <name evidence="13" type="ORF">E4680_05735</name>
</gene>
<dbReference type="Pfam" id="PF00999">
    <property type="entry name" value="Na_H_Exchanger"/>
    <property type="match status" value="1"/>
</dbReference>
<keyword evidence="8" id="KW-0406">Ion transport</keyword>
<feature type="transmembrane region" description="Helical" evidence="10">
    <location>
        <begin position="114"/>
        <end position="135"/>
    </location>
</feature>
<feature type="transmembrane region" description="Helical" evidence="10">
    <location>
        <begin position="292"/>
        <end position="317"/>
    </location>
</feature>
<dbReference type="GO" id="GO:0006813">
    <property type="term" value="P:potassium ion transport"/>
    <property type="evidence" value="ECO:0007669"/>
    <property type="project" value="UniProtKB-KW"/>
</dbReference>
<evidence type="ECO:0008006" key="15">
    <source>
        <dbReference type="Google" id="ProtNLM"/>
    </source>
</evidence>
<evidence type="ECO:0000256" key="9">
    <source>
        <dbReference type="ARBA" id="ARBA00023136"/>
    </source>
</evidence>
<feature type="domain" description="RCK C-terminal" evidence="12">
    <location>
        <begin position="567"/>
        <end position="651"/>
    </location>
</feature>
<dbReference type="GO" id="GO:1902600">
    <property type="term" value="P:proton transmembrane transport"/>
    <property type="evidence" value="ECO:0007669"/>
    <property type="project" value="InterPro"/>
</dbReference>
<evidence type="ECO:0000256" key="8">
    <source>
        <dbReference type="ARBA" id="ARBA00023065"/>
    </source>
</evidence>
<feature type="transmembrane region" description="Helical" evidence="10">
    <location>
        <begin position="147"/>
        <end position="169"/>
    </location>
</feature>
<dbReference type="AlphaFoldDB" id="A0A4Z0FBF6"/>
<evidence type="ECO:0000259" key="12">
    <source>
        <dbReference type="PROSITE" id="PS51202"/>
    </source>
</evidence>
<sequence length="656" mass="71759">MAHGFFLELLILLASSLVVLSLCYPLRIPPILGYIVVGLLIGPGGLGWISSPESVAQLAEFGVVFLLFSLGLEFALPKMLAMRRLVLGVGLGQVLVTLLSFWLIGWLLNLSVTTSWVLAAALTLSSTAVVSRELSRNHQLHLRFGQIAVAVLLFQDMASVFFLALLPSLGGQTDQLLSSLAWTLVKSALLLVGLTILGPRILPRLFTLVARTRIEELFVLAVLVIILAAAALTQLLGLSMALGAFVAGMLLGESHFRHQIEAEIRPFRDVLLGIFFVAVGMLIHPVPMVEKLHWIILLTIGFMVIKWVIVVALAWLVGEERRNAWQAGFALAQGGEFGFALLTLAGALDLVAPAQQSLVFSSIMLSMMLTPLLLKMNPHWARWADRRSGSAPPLSQAADSDEPHVILCGFGRVGQAIARFLQREQIPYIAIDSDTLRVREALLAGEPVLYGDSRQRTLLRKAGLDKARLVVIAFDGFGDAQRILEEVRALRPDLPVLVRTADDRHWEALQAAGATEIVPETLEGSLMLVSHVLELLGTPTERIQEHIRTAREERYRLLHGYLHGERSRIADETGKPLEVVHPVALPETAHAVNHRLGDLNLEQIGIRVQALRRGTVTGQDPSPDVELKADDTLVLLGTASQIERAEQRLLGGEHHG</sequence>
<feature type="domain" description="RCK N-terminal" evidence="11">
    <location>
        <begin position="402"/>
        <end position="519"/>
    </location>
</feature>
<dbReference type="InterPro" id="IPR006153">
    <property type="entry name" value="Cation/H_exchanger_TM"/>
</dbReference>
<feature type="transmembrane region" description="Helical" evidence="10">
    <location>
        <begin position="238"/>
        <end position="256"/>
    </location>
</feature>
<evidence type="ECO:0000259" key="11">
    <source>
        <dbReference type="PROSITE" id="PS51201"/>
    </source>
</evidence>
<evidence type="ECO:0000256" key="6">
    <source>
        <dbReference type="ARBA" id="ARBA00022958"/>
    </source>
</evidence>
<dbReference type="Gene3D" id="1.20.1530.20">
    <property type="match status" value="1"/>
</dbReference>
<dbReference type="SUPFAM" id="SSF116726">
    <property type="entry name" value="TrkA C-terminal domain-like"/>
    <property type="match status" value="1"/>
</dbReference>
<keyword evidence="9 10" id="KW-0472">Membrane</keyword>
<feature type="transmembrane region" description="Helical" evidence="10">
    <location>
        <begin position="31"/>
        <end position="49"/>
    </location>
</feature>
<keyword evidence="14" id="KW-1185">Reference proteome</keyword>
<feature type="transmembrane region" description="Helical" evidence="10">
    <location>
        <begin position="6"/>
        <end position="24"/>
    </location>
</feature>
<feature type="transmembrane region" description="Helical" evidence="10">
    <location>
        <begin position="181"/>
        <end position="202"/>
    </location>
</feature>
<feature type="transmembrane region" description="Helical" evidence="10">
    <location>
        <begin position="329"/>
        <end position="348"/>
    </location>
</feature>
<dbReference type="RefSeq" id="WP_135281433.1">
    <property type="nucleotide sequence ID" value="NZ_SRIO01000005.1"/>
</dbReference>
<evidence type="ECO:0000256" key="4">
    <source>
        <dbReference type="ARBA" id="ARBA00022538"/>
    </source>
</evidence>
<dbReference type="InterPro" id="IPR036721">
    <property type="entry name" value="RCK_C_sf"/>
</dbReference>
<keyword evidence="5 10" id="KW-0812">Transmembrane</keyword>
<comment type="caution">
    <text evidence="13">The sequence shown here is derived from an EMBL/GenBank/DDBJ whole genome shotgun (WGS) entry which is preliminary data.</text>
</comment>
<evidence type="ECO:0000313" key="14">
    <source>
        <dbReference type="Proteomes" id="UP000297890"/>
    </source>
</evidence>
<dbReference type="OrthoDB" id="9781411at2"/>
<name>A0A4Z0FBF6_9GAMM</name>
<dbReference type="InterPro" id="IPR003148">
    <property type="entry name" value="RCK_N"/>
</dbReference>
<dbReference type="PROSITE" id="PS51201">
    <property type="entry name" value="RCK_N"/>
    <property type="match status" value="1"/>
</dbReference>
<keyword evidence="7 10" id="KW-1133">Transmembrane helix</keyword>
<dbReference type="InterPro" id="IPR038770">
    <property type="entry name" value="Na+/solute_symporter_sf"/>
</dbReference>
<dbReference type="Gene3D" id="3.40.50.720">
    <property type="entry name" value="NAD(P)-binding Rossmann-like Domain"/>
    <property type="match status" value="1"/>
</dbReference>
<protein>
    <recommendedName>
        <fullName evidence="15">Potassium transporter</fullName>
    </recommendedName>
</protein>
<dbReference type="PROSITE" id="PS51202">
    <property type="entry name" value="RCK_C"/>
    <property type="match status" value="1"/>
</dbReference>
<feature type="transmembrane region" description="Helical" evidence="10">
    <location>
        <begin position="85"/>
        <end position="108"/>
    </location>
</feature>
<comment type="subcellular location">
    <subcellularLocation>
        <location evidence="1">Endomembrane system</location>
        <topology evidence="1">Multi-pass membrane protein</topology>
    </subcellularLocation>
</comment>
<feature type="transmembrane region" description="Helical" evidence="10">
    <location>
        <begin position="55"/>
        <end position="76"/>
    </location>
</feature>
<feature type="transmembrane region" description="Helical" evidence="10">
    <location>
        <begin position="214"/>
        <end position="232"/>
    </location>
</feature>
<keyword evidence="2" id="KW-0813">Transport</keyword>
<keyword evidence="3" id="KW-0050">Antiport</keyword>
<dbReference type="PANTHER" id="PTHR46157">
    <property type="entry name" value="K(+) EFFLUX ANTIPORTER 3, CHLOROPLASTIC"/>
    <property type="match status" value="1"/>
</dbReference>
<evidence type="ECO:0000256" key="1">
    <source>
        <dbReference type="ARBA" id="ARBA00004127"/>
    </source>
</evidence>
<feature type="transmembrane region" description="Helical" evidence="10">
    <location>
        <begin position="268"/>
        <end position="286"/>
    </location>
</feature>
<reference evidence="13 14" key="1">
    <citation type="journal article" date="2019" name="ISME J.">
        <title>Candidatus Macondimonas diazotrophica, a novel gammaproteobacterial genus dominating crude-oil-contaminated coastal sediments.</title>
        <authorList>
            <person name="Karthikeyan S."/>
            <person name="Konstantinidis K."/>
        </authorList>
    </citation>
    <scope>NUCLEOTIDE SEQUENCE [LARGE SCALE GENOMIC DNA]</scope>
    <source>
        <strain evidence="13 14">KTK01</strain>
    </source>
</reference>
<organism evidence="13 14">
    <name type="scientific">Candidatus Macondimonas diazotrophica</name>
    <dbReference type="NCBI Taxonomy" id="2305248"/>
    <lineage>
        <taxon>Bacteria</taxon>
        <taxon>Pseudomonadati</taxon>
        <taxon>Pseudomonadota</taxon>
        <taxon>Gammaproteobacteria</taxon>
        <taxon>Chromatiales</taxon>
        <taxon>Ectothiorhodospiraceae</taxon>
        <taxon>Candidatus Macondimonas</taxon>
    </lineage>
</organism>
<evidence type="ECO:0000256" key="3">
    <source>
        <dbReference type="ARBA" id="ARBA00022449"/>
    </source>
</evidence>
<dbReference type="Proteomes" id="UP000297890">
    <property type="component" value="Unassembled WGS sequence"/>
</dbReference>
<evidence type="ECO:0000256" key="5">
    <source>
        <dbReference type="ARBA" id="ARBA00022692"/>
    </source>
</evidence>
<dbReference type="Pfam" id="PF02080">
    <property type="entry name" value="TrkA_C"/>
    <property type="match status" value="1"/>
</dbReference>
<evidence type="ECO:0000256" key="10">
    <source>
        <dbReference type="SAM" id="Phobius"/>
    </source>
</evidence>
<proteinExistence type="predicted"/>
<dbReference type="SUPFAM" id="SSF51735">
    <property type="entry name" value="NAD(P)-binding Rossmann-fold domains"/>
    <property type="match status" value="1"/>
</dbReference>
<dbReference type="FunFam" id="3.40.50.720:FF:000036">
    <property type="entry name" value="Glutathione-regulated potassium-efflux system protein KefB"/>
    <property type="match status" value="1"/>
</dbReference>
<dbReference type="PANTHER" id="PTHR46157:SF4">
    <property type="entry name" value="K(+) EFFLUX ANTIPORTER 3, CHLOROPLASTIC"/>
    <property type="match status" value="1"/>
</dbReference>
<evidence type="ECO:0000256" key="7">
    <source>
        <dbReference type="ARBA" id="ARBA00022989"/>
    </source>
</evidence>
<dbReference type="GO" id="GO:0005886">
    <property type="term" value="C:plasma membrane"/>
    <property type="evidence" value="ECO:0007669"/>
    <property type="project" value="TreeGrafter"/>
</dbReference>
<keyword evidence="4" id="KW-0633">Potassium transport</keyword>
<dbReference type="EMBL" id="SRIO01000005">
    <property type="protein sequence ID" value="TFZ83133.1"/>
    <property type="molecule type" value="Genomic_DNA"/>
</dbReference>
<dbReference type="GO" id="GO:0012505">
    <property type="term" value="C:endomembrane system"/>
    <property type="evidence" value="ECO:0007669"/>
    <property type="project" value="UniProtKB-SubCell"/>
</dbReference>